<sequence>MEPIVKLNLTPEDLNLVLVALSHLPYRQVYELIERIRNESGSQLLAARADTQPVPQEVSLG</sequence>
<keyword evidence="2" id="KW-1185">Reference proteome</keyword>
<evidence type="ECO:0000313" key="1">
    <source>
        <dbReference type="EMBL" id="ETX04009.1"/>
    </source>
</evidence>
<organism evidence="1 2">
    <name type="scientific">Candidatus Entotheonella gemina</name>
    <dbReference type="NCBI Taxonomy" id="1429439"/>
    <lineage>
        <taxon>Bacteria</taxon>
        <taxon>Pseudomonadati</taxon>
        <taxon>Nitrospinota/Tectimicrobiota group</taxon>
        <taxon>Candidatus Tectimicrobiota</taxon>
        <taxon>Candidatus Entotheonellia</taxon>
        <taxon>Candidatus Entotheonellales</taxon>
        <taxon>Candidatus Entotheonellaceae</taxon>
        <taxon>Candidatus Entotheonella</taxon>
    </lineage>
</organism>
<dbReference type="EMBL" id="AZHX01001327">
    <property type="protein sequence ID" value="ETX04009.1"/>
    <property type="molecule type" value="Genomic_DNA"/>
</dbReference>
<protein>
    <submittedName>
        <fullName evidence="1">Uncharacterized protein</fullName>
    </submittedName>
</protein>
<evidence type="ECO:0000313" key="2">
    <source>
        <dbReference type="Proteomes" id="UP000019140"/>
    </source>
</evidence>
<comment type="caution">
    <text evidence="1">The sequence shown here is derived from an EMBL/GenBank/DDBJ whole genome shotgun (WGS) entry which is preliminary data.</text>
</comment>
<dbReference type="AlphaFoldDB" id="W4M0Y7"/>
<name>W4M0Y7_9BACT</name>
<dbReference type="HOGENOM" id="CLU_2913825_0_0_7"/>
<gene>
    <name evidence="1" type="ORF">ETSY2_31280</name>
</gene>
<proteinExistence type="predicted"/>
<reference evidence="1 2" key="1">
    <citation type="journal article" date="2014" name="Nature">
        <title>An environmental bacterial taxon with a large and distinct metabolic repertoire.</title>
        <authorList>
            <person name="Wilson M.C."/>
            <person name="Mori T."/>
            <person name="Ruckert C."/>
            <person name="Uria A.R."/>
            <person name="Helf M.J."/>
            <person name="Takada K."/>
            <person name="Gernert C."/>
            <person name="Steffens U.A."/>
            <person name="Heycke N."/>
            <person name="Schmitt S."/>
            <person name="Rinke C."/>
            <person name="Helfrich E.J."/>
            <person name="Brachmann A.O."/>
            <person name="Gurgui C."/>
            <person name="Wakimoto T."/>
            <person name="Kracht M."/>
            <person name="Crusemann M."/>
            <person name="Hentschel U."/>
            <person name="Abe I."/>
            <person name="Matsunaga S."/>
            <person name="Kalinowski J."/>
            <person name="Takeyama H."/>
            <person name="Piel J."/>
        </authorList>
    </citation>
    <scope>NUCLEOTIDE SEQUENCE [LARGE SCALE GENOMIC DNA]</scope>
    <source>
        <strain evidence="2">TSY2</strain>
    </source>
</reference>
<dbReference type="Proteomes" id="UP000019140">
    <property type="component" value="Unassembled WGS sequence"/>
</dbReference>
<accession>W4M0Y7</accession>